<evidence type="ECO:0000313" key="2">
    <source>
        <dbReference type="Proteomes" id="UP001569414"/>
    </source>
</evidence>
<sequence length="48" mass="5079">MDVPQGADSGACGKIPAELSPAGVLPEMARRCVLPLSRDVLSWQLEIT</sequence>
<dbReference type="RefSeq" id="WP_299586085.1">
    <property type="nucleotide sequence ID" value="NZ_JBGMEL010000009.1"/>
</dbReference>
<dbReference type="EMBL" id="JBGMEL010000009">
    <property type="protein sequence ID" value="MFA0790927.1"/>
    <property type="molecule type" value="Genomic_DNA"/>
</dbReference>
<keyword evidence="2" id="KW-1185">Reference proteome</keyword>
<proteinExistence type="predicted"/>
<comment type="caution">
    <text evidence="1">The sequence shown here is derived from an EMBL/GenBank/DDBJ whole genome shotgun (WGS) entry which is preliminary data.</text>
</comment>
<accession>A0ABV4NNG6</accession>
<reference evidence="1 2" key="1">
    <citation type="submission" date="2024-08" db="EMBL/GenBank/DDBJ databases">
        <authorList>
            <person name="Ishaq N."/>
        </authorList>
    </citation>
    <scope>NUCLEOTIDE SEQUENCE [LARGE SCALE GENOMIC DNA]</scope>
    <source>
        <strain evidence="1 2">JCM 30400</strain>
    </source>
</reference>
<protein>
    <submittedName>
        <fullName evidence="1">Uncharacterized protein</fullName>
    </submittedName>
</protein>
<organism evidence="1 2">
    <name type="scientific">Microbulbifer echini</name>
    <dbReference type="NCBI Taxonomy" id="1529067"/>
    <lineage>
        <taxon>Bacteria</taxon>
        <taxon>Pseudomonadati</taxon>
        <taxon>Pseudomonadota</taxon>
        <taxon>Gammaproteobacteria</taxon>
        <taxon>Cellvibrionales</taxon>
        <taxon>Microbulbiferaceae</taxon>
        <taxon>Microbulbifer</taxon>
    </lineage>
</organism>
<gene>
    <name evidence="1" type="ORF">ACCI51_10260</name>
</gene>
<name>A0ABV4NNG6_9GAMM</name>
<dbReference type="Proteomes" id="UP001569414">
    <property type="component" value="Unassembled WGS sequence"/>
</dbReference>
<evidence type="ECO:0000313" key="1">
    <source>
        <dbReference type="EMBL" id="MFA0790927.1"/>
    </source>
</evidence>